<evidence type="ECO:0000256" key="3">
    <source>
        <dbReference type="ARBA" id="ARBA00022989"/>
    </source>
</evidence>
<evidence type="ECO:0000313" key="11">
    <source>
        <dbReference type="Proteomes" id="UP000019118"/>
    </source>
</evidence>
<evidence type="ECO:0000259" key="7">
    <source>
        <dbReference type="PROSITE" id="PS51225"/>
    </source>
</evidence>
<evidence type="ECO:0000256" key="4">
    <source>
        <dbReference type="ARBA" id="ARBA00023136"/>
    </source>
</evidence>
<evidence type="ECO:0000313" key="8">
    <source>
        <dbReference type="EMBL" id="ENN71950.1"/>
    </source>
</evidence>
<protein>
    <recommendedName>
        <fullName evidence="7">MARVEL domain-containing protein</fullName>
    </recommendedName>
</protein>
<dbReference type="PROSITE" id="PS51225">
    <property type="entry name" value="MARVEL"/>
    <property type="match status" value="1"/>
</dbReference>
<evidence type="ECO:0000313" key="12">
    <source>
        <dbReference type="Proteomes" id="UP000030742"/>
    </source>
</evidence>
<feature type="transmembrane region" description="Helical" evidence="6">
    <location>
        <begin position="105"/>
        <end position="122"/>
    </location>
</feature>
<sequence length="133" mass="14547">MGEVVYGTSHAKSVLGILKFLEILTCLLAVILVAVKGWPNDLINAFYAGTIIGIILSLLILVLSLTEAGHSLNGLLRYQFVSHLLMFVYLLIVSSILIARYYSSYHRAGAIFGLIAAFVYLLDSGASYKSYNI</sequence>
<dbReference type="EnsemblMetazoa" id="XM_019913468.1">
    <property type="protein sequence ID" value="XP_019769027.1"/>
    <property type="gene ID" value="LOC109543648"/>
</dbReference>
<comment type="subcellular location">
    <subcellularLocation>
        <location evidence="1">Membrane</location>
        <topology evidence="1">Multi-pass membrane protein</topology>
    </subcellularLocation>
</comment>
<dbReference type="HOGENOM" id="CLU_1908822_0_0_1"/>
<dbReference type="InterPro" id="IPR008253">
    <property type="entry name" value="Marvel"/>
</dbReference>
<dbReference type="EMBL" id="KB632305">
    <property type="protein sequence ID" value="ERL91851.1"/>
    <property type="molecule type" value="Genomic_DNA"/>
</dbReference>
<keyword evidence="11" id="KW-1185">Reference proteome</keyword>
<name>N6TRQ9_DENPD</name>
<feature type="transmembrane region" description="Helical" evidence="6">
    <location>
        <begin position="78"/>
        <end position="99"/>
    </location>
</feature>
<gene>
    <name evidence="10" type="primary">109543648</name>
    <name evidence="9" type="ORF">D910_09176</name>
    <name evidence="8" type="ORF">YQE_11384</name>
</gene>
<feature type="transmembrane region" description="Helical" evidence="6">
    <location>
        <begin position="45"/>
        <end position="66"/>
    </location>
</feature>
<evidence type="ECO:0000256" key="1">
    <source>
        <dbReference type="ARBA" id="ARBA00004141"/>
    </source>
</evidence>
<reference evidence="10" key="2">
    <citation type="submission" date="2024-08" db="UniProtKB">
        <authorList>
            <consortium name="EnsemblMetazoa"/>
        </authorList>
    </citation>
    <scope>IDENTIFICATION</scope>
</reference>
<feature type="transmembrane region" description="Helical" evidence="6">
    <location>
        <begin position="20"/>
        <end position="39"/>
    </location>
</feature>
<feature type="domain" description="MARVEL" evidence="7">
    <location>
        <begin position="10"/>
        <end position="132"/>
    </location>
</feature>
<dbReference type="OrthoDB" id="10028364at2759"/>
<dbReference type="OMA" id="NDRYMAG"/>
<dbReference type="AlphaFoldDB" id="N6TRQ9"/>
<evidence type="ECO:0000256" key="5">
    <source>
        <dbReference type="PROSITE-ProRule" id="PRU00581"/>
    </source>
</evidence>
<dbReference type="Proteomes" id="UP000019118">
    <property type="component" value="Unassembled WGS sequence"/>
</dbReference>
<evidence type="ECO:0000313" key="10">
    <source>
        <dbReference type="EnsemblMetazoa" id="XP_019769027.1"/>
    </source>
</evidence>
<evidence type="ECO:0000313" key="9">
    <source>
        <dbReference type="EMBL" id="ERL91851.1"/>
    </source>
</evidence>
<dbReference type="KEGG" id="dpa:109543648"/>
<keyword evidence="4 5" id="KW-0472">Membrane</keyword>
<accession>N6TRQ9</accession>
<organism evidence="8">
    <name type="scientific">Dendroctonus ponderosae</name>
    <name type="common">Mountain pine beetle</name>
    <dbReference type="NCBI Taxonomy" id="77166"/>
    <lineage>
        <taxon>Eukaryota</taxon>
        <taxon>Metazoa</taxon>
        <taxon>Ecdysozoa</taxon>
        <taxon>Arthropoda</taxon>
        <taxon>Hexapoda</taxon>
        <taxon>Insecta</taxon>
        <taxon>Pterygota</taxon>
        <taxon>Neoptera</taxon>
        <taxon>Endopterygota</taxon>
        <taxon>Coleoptera</taxon>
        <taxon>Polyphaga</taxon>
        <taxon>Cucujiformia</taxon>
        <taxon>Curculionidae</taxon>
        <taxon>Scolytinae</taxon>
        <taxon>Dendroctonus</taxon>
    </lineage>
</organism>
<proteinExistence type="predicted"/>
<dbReference type="GO" id="GO:0016020">
    <property type="term" value="C:membrane"/>
    <property type="evidence" value="ECO:0007669"/>
    <property type="project" value="UniProtKB-SubCell"/>
</dbReference>
<dbReference type="Proteomes" id="UP000030742">
    <property type="component" value="Unassembled WGS sequence"/>
</dbReference>
<keyword evidence="3 6" id="KW-1133">Transmembrane helix</keyword>
<evidence type="ECO:0000256" key="2">
    <source>
        <dbReference type="ARBA" id="ARBA00022692"/>
    </source>
</evidence>
<keyword evidence="2 5" id="KW-0812">Transmembrane</keyword>
<dbReference type="EMBL" id="KB741248">
    <property type="protein sequence ID" value="ENN71950.1"/>
    <property type="molecule type" value="Genomic_DNA"/>
</dbReference>
<feature type="non-terminal residue" evidence="8">
    <location>
        <position position="1"/>
    </location>
</feature>
<reference evidence="11 12" key="1">
    <citation type="journal article" date="2013" name="Genome Biol.">
        <title>Draft genome of the mountain pine beetle, Dendroctonus ponderosae Hopkins, a major forest pest.</title>
        <authorList>
            <person name="Keeling C.I."/>
            <person name="Yuen M.M."/>
            <person name="Liao N.Y."/>
            <person name="Docking T.R."/>
            <person name="Chan S.K."/>
            <person name="Taylor G.A."/>
            <person name="Palmquist D.L."/>
            <person name="Jackman S.D."/>
            <person name="Nguyen A."/>
            <person name="Li M."/>
            <person name="Henderson H."/>
            <person name="Janes J.K."/>
            <person name="Zhao Y."/>
            <person name="Pandoh P."/>
            <person name="Moore R."/>
            <person name="Sperling F.A."/>
            <person name="Huber D.P."/>
            <person name="Birol I."/>
            <person name="Jones S.J."/>
            <person name="Bohlmann J."/>
        </authorList>
    </citation>
    <scope>NUCLEOTIDE SEQUENCE</scope>
</reference>
<evidence type="ECO:0000256" key="6">
    <source>
        <dbReference type="SAM" id="Phobius"/>
    </source>
</evidence>